<keyword evidence="2" id="KW-1185">Reference proteome</keyword>
<evidence type="ECO:0000313" key="1">
    <source>
        <dbReference type="EMBL" id="KAH7835694.1"/>
    </source>
</evidence>
<dbReference type="EMBL" id="CM037152">
    <property type="protein sequence ID" value="KAH7835694.1"/>
    <property type="molecule type" value="Genomic_DNA"/>
</dbReference>
<comment type="caution">
    <text evidence="1">The sequence shown here is derived from an EMBL/GenBank/DDBJ whole genome shotgun (WGS) entry which is preliminary data.</text>
</comment>
<gene>
    <name evidence="1" type="ORF">Vadar_028875</name>
</gene>
<name>A0ACB7X538_9ERIC</name>
<sequence length="94" mass="11435">MATRFRGRASAWWQQLKISRSRNGKSKITDLEKKKKKMRVEFLPHNYTHIMYQRLQNLRQNTRSVNDYTEEFYQLVAKKRFSRVYGAADCKICW</sequence>
<protein>
    <submittedName>
        <fullName evidence="1">Uncharacterized protein</fullName>
    </submittedName>
</protein>
<evidence type="ECO:0000313" key="2">
    <source>
        <dbReference type="Proteomes" id="UP000828048"/>
    </source>
</evidence>
<proteinExistence type="predicted"/>
<reference evidence="1 2" key="1">
    <citation type="journal article" date="2021" name="Hortic Res">
        <title>High-quality reference genome and annotation aids understanding of berry development for evergreen blueberry (Vaccinium darrowii).</title>
        <authorList>
            <person name="Yu J."/>
            <person name="Hulse-Kemp A.M."/>
            <person name="Babiker E."/>
            <person name="Staton M."/>
        </authorList>
    </citation>
    <scope>NUCLEOTIDE SEQUENCE [LARGE SCALE GENOMIC DNA]</scope>
    <source>
        <strain evidence="2">cv. NJ 8807/NJ 8810</strain>
        <tissue evidence="1">Young leaf</tissue>
    </source>
</reference>
<dbReference type="Proteomes" id="UP000828048">
    <property type="component" value="Chromosome 2"/>
</dbReference>
<organism evidence="1 2">
    <name type="scientific">Vaccinium darrowii</name>
    <dbReference type="NCBI Taxonomy" id="229202"/>
    <lineage>
        <taxon>Eukaryota</taxon>
        <taxon>Viridiplantae</taxon>
        <taxon>Streptophyta</taxon>
        <taxon>Embryophyta</taxon>
        <taxon>Tracheophyta</taxon>
        <taxon>Spermatophyta</taxon>
        <taxon>Magnoliopsida</taxon>
        <taxon>eudicotyledons</taxon>
        <taxon>Gunneridae</taxon>
        <taxon>Pentapetalae</taxon>
        <taxon>asterids</taxon>
        <taxon>Ericales</taxon>
        <taxon>Ericaceae</taxon>
        <taxon>Vaccinioideae</taxon>
        <taxon>Vaccinieae</taxon>
        <taxon>Vaccinium</taxon>
    </lineage>
</organism>
<accession>A0ACB7X538</accession>